<name>A0AAJ7LSK6_LATCA</name>
<dbReference type="GO" id="GO:0005829">
    <property type="term" value="C:cytosol"/>
    <property type="evidence" value="ECO:0007669"/>
    <property type="project" value="UniProtKB-SubCell"/>
</dbReference>
<sequence length="473" mass="52649">MKPSRDKTLSVQPAPEEEDLGSENPNKGDSDIKIDPNTADTKLDVSEDETELKKPPLSFTPELQTESTQVSYRFRCPGPGGFQCTLTGLVFVMTQKAQLLYKTVQWDESLLHSTGKMAAGPLFDIQCPEDAVYQLHIPHCETKDALLSECRLSVAHISDDGMSILKPLEITDTHVIVNVPHLSAFGLVWEFLGRIWNNMNPISGQVLLFLRPPNPKTQRQNLNVLLLPINIPLEEVIAKQRNSEYIQAPSICRFIKDQSYTVHCPKAYKIQPQKAEFYLNFGPNYHPTFEIRLPTNTEEATITVRDQTNEDVWEHNVDLTDPAPAGTPSVLADRSVQVQTPSVPAWTPNMPEGTSTVPVWTSGSLMGIQSVQVQTPSVPALTLSIPAEKKLMTVRTQFIDRVSEPVLRKLQDKLLEHGVITDEEMESAGTLNRADTARMVIDMVRKKGSRASSALIIALCEEDSCLATELNLM</sequence>
<dbReference type="Proteomes" id="UP000694890">
    <property type="component" value="Linkage group LG24"/>
</dbReference>
<proteinExistence type="predicted"/>
<dbReference type="PANTHER" id="PTHR46985:SF2">
    <property type="entry name" value="APOPTOSIS-ASSOCIATED SPECK-LIKE PROTEIN CONTAINING A CARD"/>
    <property type="match status" value="1"/>
</dbReference>
<keyword evidence="5" id="KW-0395">Inflammatory response</keyword>
<dbReference type="RefSeq" id="XP_018529403.2">
    <property type="nucleotide sequence ID" value="XM_018673887.2"/>
</dbReference>
<dbReference type="PROSITE" id="PS51830">
    <property type="entry name" value="FIIND"/>
    <property type="match status" value="1"/>
</dbReference>
<feature type="domain" description="CARD" evidence="7">
    <location>
        <begin position="383"/>
        <end position="473"/>
    </location>
</feature>
<evidence type="ECO:0000256" key="2">
    <source>
        <dbReference type="ARBA" id="ARBA00022490"/>
    </source>
</evidence>
<keyword evidence="2" id="KW-0963">Cytoplasm</keyword>
<keyword evidence="4" id="KW-0391">Immunity</keyword>
<dbReference type="Pfam" id="PF00619">
    <property type="entry name" value="CARD"/>
    <property type="match status" value="1"/>
</dbReference>
<dbReference type="GO" id="GO:0006954">
    <property type="term" value="P:inflammatory response"/>
    <property type="evidence" value="ECO:0007669"/>
    <property type="project" value="UniProtKB-KW"/>
</dbReference>
<evidence type="ECO:0000259" key="8">
    <source>
        <dbReference type="PROSITE" id="PS51830"/>
    </source>
</evidence>
<feature type="region of interest" description="Disordered" evidence="6">
    <location>
        <begin position="1"/>
        <end position="57"/>
    </location>
</feature>
<protein>
    <submittedName>
        <fullName evidence="10">Uncharacterized protein LOC108881755</fullName>
    </submittedName>
</protein>
<organism evidence="9 10">
    <name type="scientific">Lates calcarifer</name>
    <name type="common">Barramundi</name>
    <name type="synonym">Holocentrus calcarifer</name>
    <dbReference type="NCBI Taxonomy" id="8187"/>
    <lineage>
        <taxon>Eukaryota</taxon>
        <taxon>Metazoa</taxon>
        <taxon>Chordata</taxon>
        <taxon>Craniata</taxon>
        <taxon>Vertebrata</taxon>
        <taxon>Euteleostomi</taxon>
        <taxon>Actinopterygii</taxon>
        <taxon>Neopterygii</taxon>
        <taxon>Teleostei</taxon>
        <taxon>Neoteleostei</taxon>
        <taxon>Acanthomorphata</taxon>
        <taxon>Carangaria</taxon>
        <taxon>Carangaria incertae sedis</taxon>
        <taxon>Centropomidae</taxon>
        <taxon>Lates</taxon>
    </lineage>
</organism>
<evidence type="ECO:0000259" key="7">
    <source>
        <dbReference type="PROSITE" id="PS50209"/>
    </source>
</evidence>
<evidence type="ECO:0000256" key="5">
    <source>
        <dbReference type="ARBA" id="ARBA00023198"/>
    </source>
</evidence>
<dbReference type="PROSITE" id="PS50209">
    <property type="entry name" value="CARD"/>
    <property type="match status" value="1"/>
</dbReference>
<dbReference type="InterPro" id="IPR025307">
    <property type="entry name" value="FIIND_dom"/>
</dbReference>
<dbReference type="GeneID" id="108881755"/>
<dbReference type="GO" id="GO:0042981">
    <property type="term" value="P:regulation of apoptotic process"/>
    <property type="evidence" value="ECO:0007669"/>
    <property type="project" value="InterPro"/>
</dbReference>
<accession>A0AAJ7LSK6</accession>
<dbReference type="AlphaFoldDB" id="A0AAJ7LSK6"/>
<evidence type="ECO:0000313" key="10">
    <source>
        <dbReference type="RefSeq" id="XP_018529403.2"/>
    </source>
</evidence>
<dbReference type="Gene3D" id="1.10.533.10">
    <property type="entry name" value="Death Domain, Fas"/>
    <property type="match status" value="1"/>
</dbReference>
<dbReference type="InterPro" id="IPR001315">
    <property type="entry name" value="CARD"/>
</dbReference>
<reference evidence="10" key="1">
    <citation type="submission" date="2025-08" db="UniProtKB">
        <authorList>
            <consortium name="RefSeq"/>
        </authorList>
    </citation>
    <scope>IDENTIFICATION</scope>
    <source>
        <tissue evidence="10">Brain</tissue>
    </source>
</reference>
<dbReference type="InterPro" id="IPR051249">
    <property type="entry name" value="NLRP_Inflammasome"/>
</dbReference>
<evidence type="ECO:0000256" key="6">
    <source>
        <dbReference type="SAM" id="MobiDB-lite"/>
    </source>
</evidence>
<dbReference type="KEGG" id="lcf:108881755"/>
<keyword evidence="3" id="KW-0399">Innate immunity</keyword>
<dbReference type="GO" id="GO:0045087">
    <property type="term" value="P:innate immune response"/>
    <property type="evidence" value="ECO:0007669"/>
    <property type="project" value="UniProtKB-KW"/>
</dbReference>
<comment type="subcellular location">
    <subcellularLocation>
        <location evidence="1">Cytoplasm</location>
        <location evidence="1">Cytosol</location>
    </subcellularLocation>
</comment>
<dbReference type="InterPro" id="IPR011029">
    <property type="entry name" value="DEATH-like_dom_sf"/>
</dbReference>
<dbReference type="SUPFAM" id="SSF47986">
    <property type="entry name" value="DEATH domain"/>
    <property type="match status" value="1"/>
</dbReference>
<evidence type="ECO:0000256" key="4">
    <source>
        <dbReference type="ARBA" id="ARBA00022859"/>
    </source>
</evidence>
<evidence type="ECO:0000313" key="9">
    <source>
        <dbReference type="Proteomes" id="UP000694890"/>
    </source>
</evidence>
<feature type="domain" description="FIIND" evidence="8">
    <location>
        <begin position="53"/>
        <end position="331"/>
    </location>
</feature>
<gene>
    <name evidence="10" type="primary">LOC108881755</name>
</gene>
<dbReference type="PANTHER" id="PTHR46985">
    <property type="entry name" value="NACHT, LRR AND PYD DOMAINS-CONTAINING PROTEIN 1"/>
    <property type="match status" value="1"/>
</dbReference>
<evidence type="ECO:0000256" key="1">
    <source>
        <dbReference type="ARBA" id="ARBA00004514"/>
    </source>
</evidence>
<evidence type="ECO:0000256" key="3">
    <source>
        <dbReference type="ARBA" id="ARBA00022588"/>
    </source>
</evidence>
<dbReference type="Pfam" id="PF13553">
    <property type="entry name" value="FIIND"/>
    <property type="match status" value="1"/>
</dbReference>
<dbReference type="Pfam" id="PF23679">
    <property type="entry name" value="UPA-FIIND"/>
    <property type="match status" value="1"/>
</dbReference>